<dbReference type="InterPro" id="IPR003660">
    <property type="entry name" value="HAMP_dom"/>
</dbReference>
<dbReference type="EMBL" id="JBHLVX010000016">
    <property type="protein sequence ID" value="MFC0267280.1"/>
    <property type="molecule type" value="Genomic_DNA"/>
</dbReference>
<evidence type="ECO:0000256" key="1">
    <source>
        <dbReference type="ARBA" id="ARBA00004651"/>
    </source>
</evidence>
<evidence type="ECO:0000256" key="5">
    <source>
        <dbReference type="ARBA" id="ARBA00022989"/>
    </source>
</evidence>
<evidence type="ECO:0000259" key="12">
    <source>
        <dbReference type="PROSITE" id="PS50111"/>
    </source>
</evidence>
<dbReference type="PROSITE" id="PS50885">
    <property type="entry name" value="HAMP"/>
    <property type="match status" value="1"/>
</dbReference>
<dbReference type="Pfam" id="PF00015">
    <property type="entry name" value="MCPsignal"/>
    <property type="match status" value="1"/>
</dbReference>
<evidence type="ECO:0000256" key="7">
    <source>
        <dbReference type="ARBA" id="ARBA00023224"/>
    </source>
</evidence>
<evidence type="ECO:0000256" key="6">
    <source>
        <dbReference type="ARBA" id="ARBA00023136"/>
    </source>
</evidence>
<dbReference type="Gene3D" id="1.10.287.950">
    <property type="entry name" value="Methyl-accepting chemotaxis protein"/>
    <property type="match status" value="1"/>
</dbReference>
<dbReference type="InterPro" id="IPR051310">
    <property type="entry name" value="MCP_chemotaxis"/>
</dbReference>
<keyword evidence="4 11" id="KW-0812">Transmembrane</keyword>
<dbReference type="RefSeq" id="WP_169433493.1">
    <property type="nucleotide sequence ID" value="NZ_JBHLVX010000016.1"/>
</dbReference>
<keyword evidence="6 11" id="KW-0472">Membrane</keyword>
<dbReference type="PANTHER" id="PTHR43531">
    <property type="entry name" value="PROTEIN ICFG"/>
    <property type="match status" value="1"/>
</dbReference>
<evidence type="ECO:0000313" key="14">
    <source>
        <dbReference type="EMBL" id="MFC0267280.1"/>
    </source>
</evidence>
<keyword evidence="7 9" id="KW-0807">Transducer</keyword>
<evidence type="ECO:0000259" key="13">
    <source>
        <dbReference type="PROSITE" id="PS50885"/>
    </source>
</evidence>
<evidence type="ECO:0000256" key="3">
    <source>
        <dbReference type="ARBA" id="ARBA00022481"/>
    </source>
</evidence>
<dbReference type="InterPro" id="IPR033480">
    <property type="entry name" value="sCache_2"/>
</dbReference>
<evidence type="ECO:0000256" key="4">
    <source>
        <dbReference type="ARBA" id="ARBA00022692"/>
    </source>
</evidence>
<keyword evidence="15" id="KW-1185">Reference proteome</keyword>
<evidence type="ECO:0000256" key="2">
    <source>
        <dbReference type="ARBA" id="ARBA00022475"/>
    </source>
</evidence>
<evidence type="ECO:0000256" key="10">
    <source>
        <dbReference type="SAM" id="MobiDB-lite"/>
    </source>
</evidence>
<evidence type="ECO:0000256" key="8">
    <source>
        <dbReference type="ARBA" id="ARBA00029447"/>
    </source>
</evidence>
<organism evidence="14 15">
    <name type="scientific">Kushneria aurantia</name>
    <dbReference type="NCBI Taxonomy" id="504092"/>
    <lineage>
        <taxon>Bacteria</taxon>
        <taxon>Pseudomonadati</taxon>
        <taxon>Pseudomonadota</taxon>
        <taxon>Gammaproteobacteria</taxon>
        <taxon>Oceanospirillales</taxon>
        <taxon>Halomonadaceae</taxon>
        <taxon>Kushneria</taxon>
    </lineage>
</organism>
<evidence type="ECO:0000256" key="9">
    <source>
        <dbReference type="PROSITE-ProRule" id="PRU00284"/>
    </source>
</evidence>
<keyword evidence="3" id="KW-0488">Methylation</keyword>
<comment type="subcellular location">
    <subcellularLocation>
        <location evidence="1">Cell membrane</location>
        <topology evidence="1">Multi-pass membrane protein</topology>
    </subcellularLocation>
</comment>
<accession>A0ABV6G122</accession>
<comment type="caution">
    <text evidence="14">The sequence shown here is derived from an EMBL/GenBank/DDBJ whole genome shotgun (WGS) entry which is preliminary data.</text>
</comment>
<keyword evidence="5 11" id="KW-1133">Transmembrane helix</keyword>
<protein>
    <submittedName>
        <fullName evidence="14">Methyl-accepting chemotaxis protein</fullName>
    </submittedName>
</protein>
<gene>
    <name evidence="14" type="ORF">ACFFHW_04595</name>
</gene>
<dbReference type="CDD" id="cd18774">
    <property type="entry name" value="PDC2_HK_sensor"/>
    <property type="match status" value="1"/>
</dbReference>
<dbReference type="PRINTS" id="PR00260">
    <property type="entry name" value="CHEMTRNSDUCR"/>
</dbReference>
<feature type="domain" description="HAMP" evidence="13">
    <location>
        <begin position="204"/>
        <end position="247"/>
    </location>
</feature>
<comment type="similarity">
    <text evidence="8">Belongs to the methyl-accepting chemotaxis (MCP) protein family.</text>
</comment>
<evidence type="ECO:0000256" key="11">
    <source>
        <dbReference type="SAM" id="Phobius"/>
    </source>
</evidence>
<dbReference type="Proteomes" id="UP001589814">
    <property type="component" value="Unassembled WGS sequence"/>
</dbReference>
<keyword evidence="2" id="KW-1003">Cell membrane</keyword>
<feature type="domain" description="Methyl-accepting transducer" evidence="12">
    <location>
        <begin position="252"/>
        <end position="481"/>
    </location>
</feature>
<dbReference type="Gene3D" id="3.30.450.20">
    <property type="entry name" value="PAS domain"/>
    <property type="match status" value="1"/>
</dbReference>
<dbReference type="SMART" id="SM00283">
    <property type="entry name" value="MA"/>
    <property type="match status" value="1"/>
</dbReference>
<feature type="compositionally biased region" description="Polar residues" evidence="10">
    <location>
        <begin position="264"/>
        <end position="300"/>
    </location>
</feature>
<dbReference type="SUPFAM" id="SSF58104">
    <property type="entry name" value="Methyl-accepting chemotaxis protein (MCP) signaling domain"/>
    <property type="match status" value="1"/>
</dbReference>
<name>A0ABV6G122_9GAMM</name>
<dbReference type="PROSITE" id="PS50111">
    <property type="entry name" value="CHEMOTAXIS_TRANSDUC_2"/>
    <property type="match status" value="1"/>
</dbReference>
<dbReference type="CDD" id="cd11386">
    <property type="entry name" value="MCP_signal"/>
    <property type="match status" value="1"/>
</dbReference>
<dbReference type="PANTHER" id="PTHR43531:SF14">
    <property type="entry name" value="METHYL-ACCEPTING CHEMOTAXIS PROTEIN I-RELATED"/>
    <property type="match status" value="1"/>
</dbReference>
<feature type="transmembrane region" description="Helical" evidence="11">
    <location>
        <begin position="169"/>
        <end position="189"/>
    </location>
</feature>
<feature type="region of interest" description="Disordered" evidence="10">
    <location>
        <begin position="253"/>
        <end position="322"/>
    </location>
</feature>
<dbReference type="SMART" id="SM01049">
    <property type="entry name" value="Cache_2"/>
    <property type="match status" value="1"/>
</dbReference>
<sequence length="500" mass="54166">MWLVLLVTLTINASQLHGALVTERRMQLVEAVEMAESLVQHYQDMAQQGVMEQRAAREQALDALQNLRYGNGNYVYAVSSDLHILAHPERPRGQDVSNVTGGDGSLLFQNVIAAAGEGSGFVEYRSNFSRDGKDNLSVLAFVQHDRDWDMYLVSGMFMGDINNIVMARLLQSTLVILIAGVLLTMLFWWGMRRILSRLGGEPGRAAEVVKQIAGGDLSAHITLRKGDRGSLLADISTMRDNLAELVKSLQQTGGRVDQGAEELSSGNQELSQRTEQQAAALEQTSSSMEQMTASVRQSADNAARARQLTGEAADTSSAGQQAMSEAVSGMEEITASAERIGEIISLIDNIAFQTNILALNASVEAARAGEHGRGFAVVANEVRSLANRSSNAAKDIRELIEASGQHIEGGSQRVQLASERMQEIDSRIQRINDLLEEIAAAGREQSSGIEQINDAISQMDQNTQKNAALVEQTAASAAEMSSSAGELYGVTQRFRVERQS</sequence>
<dbReference type="InterPro" id="IPR004089">
    <property type="entry name" value="MCPsignal_dom"/>
</dbReference>
<proteinExistence type="inferred from homology"/>
<evidence type="ECO:0000313" key="15">
    <source>
        <dbReference type="Proteomes" id="UP001589814"/>
    </source>
</evidence>
<dbReference type="InterPro" id="IPR004090">
    <property type="entry name" value="Chemotax_Me-accpt_rcpt"/>
</dbReference>
<dbReference type="Pfam" id="PF17200">
    <property type="entry name" value="sCache_2"/>
    <property type="match status" value="1"/>
</dbReference>
<reference evidence="14 15" key="1">
    <citation type="submission" date="2024-09" db="EMBL/GenBank/DDBJ databases">
        <authorList>
            <person name="Sun Q."/>
            <person name="Mori K."/>
        </authorList>
    </citation>
    <scope>NUCLEOTIDE SEQUENCE [LARGE SCALE GENOMIC DNA]</scope>
    <source>
        <strain evidence="14 15">CCM 7415</strain>
    </source>
</reference>